<keyword evidence="2" id="KW-0325">Glycoprotein</keyword>
<feature type="signal peptide" evidence="3">
    <location>
        <begin position="1"/>
        <end position="23"/>
    </location>
</feature>
<dbReference type="EMBL" id="GBHO01032690">
    <property type="protein sequence ID" value="JAG10914.1"/>
    <property type="molecule type" value="Transcribed_RNA"/>
</dbReference>
<keyword evidence="1 3" id="KW-0732">Signal</keyword>
<dbReference type="PANTHER" id="PTHR22702:SF1">
    <property type="entry name" value="PROTEASE-ASSOCIATED DOMAIN-CONTAINING PROTEIN 1"/>
    <property type="match status" value="1"/>
</dbReference>
<feature type="chain" id="PRO_5015033720" evidence="3">
    <location>
        <begin position="24"/>
        <end position="203"/>
    </location>
</feature>
<reference evidence="5" key="1">
    <citation type="journal article" date="2014" name="PLoS ONE">
        <title>Transcriptome-Based Identification of ABC Transporters in the Western Tarnished Plant Bug Lygus hesperus.</title>
        <authorList>
            <person name="Hull J.J."/>
            <person name="Chaney K."/>
            <person name="Geib S.M."/>
            <person name="Fabrick J.A."/>
            <person name="Brent C.S."/>
            <person name="Walsh D."/>
            <person name="Lavine L.C."/>
        </authorList>
    </citation>
    <scope>NUCLEOTIDE SEQUENCE</scope>
</reference>
<sequence length="203" mass="22796">MDSRLLAFIVFFTKLLQLGYVSSIGNFETRIDGGSNHEIAGQDIFFEILEPEDLRYTYRTRPAKNFGSPFNATLFSKTSKLVPVDPADGCSLPYNSNEIYGNVALIERGTCSFLSKAVRAEEAGAKAVIISDNVETDEFYTEMIDDQSGREVNIPATFLLGKNGFIIRKTLEQLHLDHAVINIPINVSYVPLSQWKQPPWLPW</sequence>
<dbReference type="Gene3D" id="3.50.30.30">
    <property type="match status" value="1"/>
</dbReference>
<evidence type="ECO:0000259" key="4">
    <source>
        <dbReference type="Pfam" id="PF02225"/>
    </source>
</evidence>
<evidence type="ECO:0000256" key="3">
    <source>
        <dbReference type="SAM" id="SignalP"/>
    </source>
</evidence>
<dbReference type="AlphaFoldDB" id="A0A0A9WSY9"/>
<dbReference type="EMBL" id="GBRD01006558">
    <property type="protein sequence ID" value="JAG59263.1"/>
    <property type="molecule type" value="Transcribed_RNA"/>
</dbReference>
<evidence type="ECO:0000313" key="6">
    <source>
        <dbReference type="EMBL" id="JAG59263.1"/>
    </source>
</evidence>
<feature type="domain" description="PA" evidence="4">
    <location>
        <begin position="78"/>
        <end position="164"/>
    </location>
</feature>
<accession>A0A0A9WSY9</accession>
<dbReference type="InterPro" id="IPR003137">
    <property type="entry name" value="PA_domain"/>
</dbReference>
<dbReference type="SUPFAM" id="SSF52025">
    <property type="entry name" value="PA domain"/>
    <property type="match status" value="1"/>
</dbReference>
<gene>
    <name evidence="7" type="primary">CG9849</name>
    <name evidence="5" type="ORF">CM83_34630</name>
    <name evidence="7" type="ORF">g.39132</name>
</gene>
<dbReference type="EMBL" id="GDHC01015539">
    <property type="protein sequence ID" value="JAQ03090.1"/>
    <property type="molecule type" value="Transcribed_RNA"/>
</dbReference>
<proteinExistence type="predicted"/>
<evidence type="ECO:0000256" key="1">
    <source>
        <dbReference type="ARBA" id="ARBA00022729"/>
    </source>
</evidence>
<name>A0A0A9WSY9_LYGHE</name>
<evidence type="ECO:0000256" key="2">
    <source>
        <dbReference type="ARBA" id="ARBA00023180"/>
    </source>
</evidence>
<evidence type="ECO:0000313" key="7">
    <source>
        <dbReference type="EMBL" id="JAQ03090.1"/>
    </source>
</evidence>
<reference evidence="5" key="2">
    <citation type="submission" date="2014-07" db="EMBL/GenBank/DDBJ databases">
        <authorList>
            <person name="Hull J."/>
        </authorList>
    </citation>
    <scope>NUCLEOTIDE SEQUENCE</scope>
</reference>
<protein>
    <submittedName>
        <fullName evidence="5">PRADC1-like protein</fullName>
    </submittedName>
</protein>
<dbReference type="Pfam" id="PF02225">
    <property type="entry name" value="PA"/>
    <property type="match status" value="1"/>
</dbReference>
<reference evidence="7" key="4">
    <citation type="journal article" date="2016" name="Gigascience">
        <title>De novo construction of an expanded transcriptome assembly for the western tarnished plant bug, Lygus hesperus.</title>
        <authorList>
            <person name="Tassone E.E."/>
            <person name="Geib S.M."/>
            <person name="Hall B."/>
            <person name="Fabrick J.A."/>
            <person name="Brent C.S."/>
            <person name="Hull J.J."/>
        </authorList>
    </citation>
    <scope>NUCLEOTIDE SEQUENCE</scope>
</reference>
<evidence type="ECO:0000313" key="5">
    <source>
        <dbReference type="EMBL" id="JAG10914.1"/>
    </source>
</evidence>
<dbReference type="PANTHER" id="PTHR22702">
    <property type="entry name" value="PROTEASE-ASSOCIATED DOMAIN-CONTAINING PROTEIN"/>
    <property type="match status" value="1"/>
</dbReference>
<reference evidence="6" key="3">
    <citation type="submission" date="2014-09" db="EMBL/GenBank/DDBJ databases">
        <authorList>
            <person name="Magalhaes I.L.F."/>
            <person name="Oliveira U."/>
            <person name="Santos F.R."/>
            <person name="Vidigal T.H.D.A."/>
            <person name="Brescovit A.D."/>
            <person name="Santos A.J."/>
        </authorList>
    </citation>
    <scope>NUCLEOTIDE SEQUENCE</scope>
</reference>
<dbReference type="InterPro" id="IPR046450">
    <property type="entry name" value="PA_dom_sf"/>
</dbReference>
<organism evidence="5">
    <name type="scientific">Lygus hesperus</name>
    <name type="common">Western plant bug</name>
    <dbReference type="NCBI Taxonomy" id="30085"/>
    <lineage>
        <taxon>Eukaryota</taxon>
        <taxon>Metazoa</taxon>
        <taxon>Ecdysozoa</taxon>
        <taxon>Arthropoda</taxon>
        <taxon>Hexapoda</taxon>
        <taxon>Insecta</taxon>
        <taxon>Pterygota</taxon>
        <taxon>Neoptera</taxon>
        <taxon>Paraneoptera</taxon>
        <taxon>Hemiptera</taxon>
        <taxon>Heteroptera</taxon>
        <taxon>Panheteroptera</taxon>
        <taxon>Cimicomorpha</taxon>
        <taxon>Miridae</taxon>
        <taxon>Mirini</taxon>
        <taxon>Lygus</taxon>
    </lineage>
</organism>